<keyword evidence="3" id="KW-1185">Reference proteome</keyword>
<feature type="domain" description="AAA+ ATPase" evidence="1">
    <location>
        <begin position="53"/>
        <end position="209"/>
    </location>
</feature>
<reference evidence="2 3" key="1">
    <citation type="submission" date="2018-02" db="EMBL/GenBank/DDBJ databases">
        <title>A novel lanthanide dependent methylotroph, Methylotenera sp. La3113.</title>
        <authorList>
            <person name="Lv H."/>
            <person name="Tani A."/>
        </authorList>
    </citation>
    <scope>NUCLEOTIDE SEQUENCE [LARGE SCALE GENOMIC DNA]</scope>
    <source>
        <strain evidence="2 3">La3113</strain>
    </source>
</reference>
<dbReference type="InterPro" id="IPR008868">
    <property type="entry name" value="TniB"/>
</dbReference>
<dbReference type="EMBL" id="PQVH01000006">
    <property type="protein sequence ID" value="TFW72354.1"/>
    <property type="molecule type" value="Genomic_DNA"/>
</dbReference>
<dbReference type="OrthoDB" id="8581376at2"/>
<evidence type="ECO:0000313" key="3">
    <source>
        <dbReference type="Proteomes" id="UP000297706"/>
    </source>
</evidence>
<dbReference type="InterPro" id="IPR003593">
    <property type="entry name" value="AAA+_ATPase"/>
</dbReference>
<comment type="caution">
    <text evidence="2">The sequence shown here is derived from an EMBL/GenBank/DDBJ whole genome shotgun (WGS) entry which is preliminary data.</text>
</comment>
<dbReference type="SUPFAM" id="SSF52540">
    <property type="entry name" value="P-loop containing nucleoside triphosphate hydrolases"/>
    <property type="match status" value="1"/>
</dbReference>
<dbReference type="InterPro" id="IPR027417">
    <property type="entry name" value="P-loop_NTPase"/>
</dbReference>
<protein>
    <recommendedName>
        <fullName evidence="1">AAA+ ATPase domain-containing protein</fullName>
    </recommendedName>
</protein>
<dbReference type="Proteomes" id="UP000297706">
    <property type="component" value="Unassembled WGS sequence"/>
</dbReference>
<sequence>MNPLDILRLHTSNSSDNLHVGFSLQSHCFPHRRFNSAICRIAEMHHYSQINQVSTGLVLSGFTGVGKSTIVKYYAEQFSRSAENGVTRIPVLVVNTPGKPSLRSLGEAILIAMGDPMAHRDSGEQKTARIKKFIERCQVELIIFDEFHHCFFTANTNKFREITDWLKSLMNSTSICLIVAGLPEAEEVIKTNSQLTRRLSSRIALSPFLYEDEDDFREFRGLLKTFQEKLPLPVVTPLHEANLARRFIVASGGRLDYIRKVLEGAVAAAYLAGIKVLDLPTYASGFRNEVWDKAPDRLNPFHADAILRPLIKAGEPFETSGYSNLIGSPVAIRLGLVGRKKGDSNG</sequence>
<dbReference type="Pfam" id="PF05621">
    <property type="entry name" value="TniB"/>
    <property type="match status" value="1"/>
</dbReference>
<organism evidence="2 3">
    <name type="scientific">Methylotenera oryzisoli</name>
    <dbReference type="NCBI Taxonomy" id="2080758"/>
    <lineage>
        <taxon>Bacteria</taxon>
        <taxon>Pseudomonadati</taxon>
        <taxon>Pseudomonadota</taxon>
        <taxon>Betaproteobacteria</taxon>
        <taxon>Nitrosomonadales</taxon>
        <taxon>Methylophilaceae</taxon>
        <taxon>Methylotenera</taxon>
    </lineage>
</organism>
<dbReference type="SMART" id="SM00382">
    <property type="entry name" value="AAA"/>
    <property type="match status" value="1"/>
</dbReference>
<gene>
    <name evidence="2" type="ORF">C3Y98_04410</name>
</gene>
<evidence type="ECO:0000259" key="1">
    <source>
        <dbReference type="SMART" id="SM00382"/>
    </source>
</evidence>
<evidence type="ECO:0000313" key="2">
    <source>
        <dbReference type="EMBL" id="TFW72354.1"/>
    </source>
</evidence>
<dbReference type="AlphaFoldDB" id="A0A4Y9VSS5"/>
<accession>A0A4Y9VSS5</accession>
<proteinExistence type="predicted"/>
<dbReference type="Gene3D" id="3.40.50.300">
    <property type="entry name" value="P-loop containing nucleotide triphosphate hydrolases"/>
    <property type="match status" value="1"/>
</dbReference>
<dbReference type="RefSeq" id="WP_135276895.1">
    <property type="nucleotide sequence ID" value="NZ_PQVH01000006.1"/>
</dbReference>
<name>A0A4Y9VSS5_9PROT</name>